<reference evidence="1" key="1">
    <citation type="submission" date="2020-11" db="EMBL/GenBank/DDBJ databases">
        <authorList>
            <person name="Tran Van P."/>
        </authorList>
    </citation>
    <scope>NUCLEOTIDE SEQUENCE</scope>
</reference>
<proteinExistence type="predicted"/>
<sequence length="69" mass="7859">MDIDSQFSFLRFLENQIEPEDVVTTFRTDALGESIMLSRRALVFSELQTCSRLMASLQSAAPACRTRTR</sequence>
<accession>A0A7R9EUY1</accession>
<evidence type="ECO:0000313" key="1">
    <source>
        <dbReference type="EMBL" id="CAD7440816.1"/>
    </source>
</evidence>
<organism evidence="1">
    <name type="scientific">Timema bartmani</name>
    <dbReference type="NCBI Taxonomy" id="61472"/>
    <lineage>
        <taxon>Eukaryota</taxon>
        <taxon>Metazoa</taxon>
        <taxon>Ecdysozoa</taxon>
        <taxon>Arthropoda</taxon>
        <taxon>Hexapoda</taxon>
        <taxon>Insecta</taxon>
        <taxon>Pterygota</taxon>
        <taxon>Neoptera</taxon>
        <taxon>Polyneoptera</taxon>
        <taxon>Phasmatodea</taxon>
        <taxon>Timematodea</taxon>
        <taxon>Timematoidea</taxon>
        <taxon>Timematidae</taxon>
        <taxon>Timema</taxon>
    </lineage>
</organism>
<dbReference type="AlphaFoldDB" id="A0A7R9EUY1"/>
<gene>
    <name evidence="1" type="ORF">TBIB3V08_LOCUS3306</name>
</gene>
<protein>
    <submittedName>
        <fullName evidence="1">Uncharacterized protein</fullName>
    </submittedName>
</protein>
<dbReference type="EMBL" id="OD565093">
    <property type="protein sequence ID" value="CAD7440816.1"/>
    <property type="molecule type" value="Genomic_DNA"/>
</dbReference>
<name>A0A7R9EUY1_9NEOP</name>